<evidence type="ECO:0000256" key="4">
    <source>
        <dbReference type="ARBA" id="ARBA00022989"/>
    </source>
</evidence>
<feature type="transmembrane region" description="Helical" evidence="6">
    <location>
        <begin position="273"/>
        <end position="294"/>
    </location>
</feature>
<feature type="transmembrane region" description="Helical" evidence="6">
    <location>
        <begin position="60"/>
        <end position="81"/>
    </location>
</feature>
<dbReference type="PANTHER" id="PTHR23505">
    <property type="entry name" value="SPINSTER"/>
    <property type="match status" value="1"/>
</dbReference>
<keyword evidence="2" id="KW-0813">Transport</keyword>
<feature type="transmembrane region" description="Helical" evidence="6">
    <location>
        <begin position="22"/>
        <end position="39"/>
    </location>
</feature>
<evidence type="ECO:0000256" key="3">
    <source>
        <dbReference type="ARBA" id="ARBA00022692"/>
    </source>
</evidence>
<feature type="domain" description="Major facilitator superfamily (MFS) profile" evidence="7">
    <location>
        <begin position="26"/>
        <end position="433"/>
    </location>
</feature>
<feature type="transmembrane region" description="Helical" evidence="6">
    <location>
        <begin position="238"/>
        <end position="261"/>
    </location>
</feature>
<dbReference type="GO" id="GO:0016020">
    <property type="term" value="C:membrane"/>
    <property type="evidence" value="ECO:0007669"/>
    <property type="project" value="UniProtKB-SubCell"/>
</dbReference>
<feature type="transmembrane region" description="Helical" evidence="6">
    <location>
        <begin position="179"/>
        <end position="199"/>
    </location>
</feature>
<evidence type="ECO:0000256" key="2">
    <source>
        <dbReference type="ARBA" id="ARBA00022448"/>
    </source>
</evidence>
<dbReference type="InterPro" id="IPR011701">
    <property type="entry name" value="MFS"/>
</dbReference>
<feature type="transmembrane region" description="Helical" evidence="6">
    <location>
        <begin position="93"/>
        <end position="111"/>
    </location>
</feature>
<feature type="transmembrane region" description="Helical" evidence="6">
    <location>
        <begin position="306"/>
        <end position="325"/>
    </location>
</feature>
<dbReference type="InterPro" id="IPR044770">
    <property type="entry name" value="MFS_spinster-like"/>
</dbReference>
<dbReference type="Pfam" id="PF07690">
    <property type="entry name" value="MFS_1"/>
    <property type="match status" value="1"/>
</dbReference>
<dbReference type="EMBL" id="CP073078">
    <property type="protein sequence ID" value="QUD87882.1"/>
    <property type="molecule type" value="Genomic_DNA"/>
</dbReference>
<proteinExistence type="predicted"/>
<reference evidence="8" key="1">
    <citation type="submission" date="2021-04" db="EMBL/GenBank/DDBJ databases">
        <title>The complete genome sequence of Caulobacter sp. S6.</title>
        <authorList>
            <person name="Tang Y."/>
            <person name="Ouyang W."/>
            <person name="Liu Q."/>
            <person name="Huang B."/>
            <person name="Guo Z."/>
            <person name="Lei P."/>
        </authorList>
    </citation>
    <scope>NUCLEOTIDE SEQUENCE</scope>
    <source>
        <strain evidence="8">S6</strain>
    </source>
</reference>
<dbReference type="InterPro" id="IPR036259">
    <property type="entry name" value="MFS_trans_sf"/>
</dbReference>
<dbReference type="GO" id="GO:0022857">
    <property type="term" value="F:transmembrane transporter activity"/>
    <property type="evidence" value="ECO:0007669"/>
    <property type="project" value="InterPro"/>
</dbReference>
<keyword evidence="9" id="KW-1185">Reference proteome</keyword>
<dbReference type="InterPro" id="IPR020846">
    <property type="entry name" value="MFS_dom"/>
</dbReference>
<evidence type="ECO:0000256" key="5">
    <source>
        <dbReference type="ARBA" id="ARBA00023136"/>
    </source>
</evidence>
<evidence type="ECO:0000256" key="6">
    <source>
        <dbReference type="SAM" id="Phobius"/>
    </source>
</evidence>
<dbReference type="CDD" id="cd17328">
    <property type="entry name" value="MFS_spinster_like"/>
    <property type="match status" value="1"/>
</dbReference>
<keyword evidence="5 6" id="KW-0472">Membrane</keyword>
<accession>A0A975FZV6</accession>
<organism evidence="8 9">
    <name type="scientific">Phenylobacterium montanum</name>
    <dbReference type="NCBI Taxonomy" id="2823693"/>
    <lineage>
        <taxon>Bacteria</taxon>
        <taxon>Pseudomonadati</taxon>
        <taxon>Pseudomonadota</taxon>
        <taxon>Alphaproteobacteria</taxon>
        <taxon>Caulobacterales</taxon>
        <taxon>Caulobacteraceae</taxon>
        <taxon>Phenylobacterium</taxon>
    </lineage>
</organism>
<feature type="transmembrane region" description="Helical" evidence="6">
    <location>
        <begin position="366"/>
        <end position="386"/>
    </location>
</feature>
<keyword evidence="3 6" id="KW-0812">Transmembrane</keyword>
<name>A0A975FZV6_9CAUL</name>
<dbReference type="RefSeq" id="WP_211937933.1">
    <property type="nucleotide sequence ID" value="NZ_CP073078.1"/>
</dbReference>
<dbReference type="PANTHER" id="PTHR23505:SF79">
    <property type="entry name" value="PROTEIN SPINSTER"/>
    <property type="match status" value="1"/>
</dbReference>
<protein>
    <submittedName>
        <fullName evidence="8">MFS transporter</fullName>
    </submittedName>
</protein>
<comment type="subcellular location">
    <subcellularLocation>
        <location evidence="1">Membrane</location>
        <topology evidence="1">Multi-pass membrane protein</topology>
    </subcellularLocation>
</comment>
<feature type="transmembrane region" description="Helical" evidence="6">
    <location>
        <begin position="406"/>
        <end position="425"/>
    </location>
</feature>
<dbReference type="AlphaFoldDB" id="A0A975FZV6"/>
<keyword evidence="4 6" id="KW-1133">Transmembrane helix</keyword>
<gene>
    <name evidence="8" type="ORF">KCG34_23040</name>
</gene>
<dbReference type="Gene3D" id="1.20.1250.20">
    <property type="entry name" value="MFS general substrate transporter like domains"/>
    <property type="match status" value="1"/>
</dbReference>
<dbReference type="SUPFAM" id="SSF103473">
    <property type="entry name" value="MFS general substrate transporter"/>
    <property type="match status" value="1"/>
</dbReference>
<dbReference type="Proteomes" id="UP000676409">
    <property type="component" value="Chromosome"/>
</dbReference>
<sequence length="433" mass="46150">MDDTQSAALAEAPPALAAGGSYRWYVLSVMMLVYAINIADRYVVSTVLESIRLELHLSDSGVAFLTGVALALFYVTVSLPVAALADRSSRRNIVAVSLMLWSAMTVFTGLARNFWQLMASRIGVGVGESGATPASTALVSDYFRPLERPMAMTVWSLGSPLGAWIGADIAGRVADAHGWRAAFLTLGAPGLVMGLLVLLTVREPRRAAMDAPKAEPEKAIPLADAFRLLWRNRPAMHLMMAGAITALWGWGLVFWANAYFIRAFGMTAGQTGAALGPAYLVAGAGATLLTSRICAMKAMQPPRRMLWMLAGVTALATLPSIGMLLAPTKEIAIAMAWAFIPAIYFYVGPSIGLLQNAVPTAMRSQATAITVLMGNITNLAIAPLLVGRLSDIIGGRAGASATSLRWSMMVLALTGFWAAWHYWAAAKDFGKRE</sequence>
<dbReference type="KEGG" id="caul:KCG34_23040"/>
<dbReference type="PROSITE" id="PS50850">
    <property type="entry name" value="MFS"/>
    <property type="match status" value="1"/>
</dbReference>
<evidence type="ECO:0000313" key="9">
    <source>
        <dbReference type="Proteomes" id="UP000676409"/>
    </source>
</evidence>
<evidence type="ECO:0000313" key="8">
    <source>
        <dbReference type="EMBL" id="QUD87882.1"/>
    </source>
</evidence>
<evidence type="ECO:0000259" key="7">
    <source>
        <dbReference type="PROSITE" id="PS50850"/>
    </source>
</evidence>
<feature type="transmembrane region" description="Helical" evidence="6">
    <location>
        <begin position="331"/>
        <end position="354"/>
    </location>
</feature>
<evidence type="ECO:0000256" key="1">
    <source>
        <dbReference type="ARBA" id="ARBA00004141"/>
    </source>
</evidence>